<dbReference type="EMBL" id="BLLK01000020">
    <property type="protein sequence ID" value="GFH44594.1"/>
    <property type="molecule type" value="Genomic_DNA"/>
</dbReference>
<comment type="caution">
    <text evidence="2">The sequence shown here is derived from an EMBL/GenBank/DDBJ whole genome shotgun (WGS) entry which is preliminary data.</text>
</comment>
<name>A0AAD3CGQ8_9STRA</name>
<feature type="region of interest" description="Disordered" evidence="1">
    <location>
        <begin position="1"/>
        <end position="23"/>
    </location>
</feature>
<dbReference type="AlphaFoldDB" id="A0AAD3CGQ8"/>
<evidence type="ECO:0000313" key="3">
    <source>
        <dbReference type="Proteomes" id="UP001054902"/>
    </source>
</evidence>
<organism evidence="2 3">
    <name type="scientific">Chaetoceros tenuissimus</name>
    <dbReference type="NCBI Taxonomy" id="426638"/>
    <lineage>
        <taxon>Eukaryota</taxon>
        <taxon>Sar</taxon>
        <taxon>Stramenopiles</taxon>
        <taxon>Ochrophyta</taxon>
        <taxon>Bacillariophyta</taxon>
        <taxon>Coscinodiscophyceae</taxon>
        <taxon>Chaetocerotophycidae</taxon>
        <taxon>Chaetocerotales</taxon>
        <taxon>Chaetocerotaceae</taxon>
        <taxon>Chaetoceros</taxon>
    </lineage>
</organism>
<reference evidence="2 3" key="1">
    <citation type="journal article" date="2021" name="Sci. Rep.">
        <title>The genome of the diatom Chaetoceros tenuissimus carries an ancient integrated fragment of an extant virus.</title>
        <authorList>
            <person name="Hongo Y."/>
            <person name="Kimura K."/>
            <person name="Takaki Y."/>
            <person name="Yoshida Y."/>
            <person name="Baba S."/>
            <person name="Kobayashi G."/>
            <person name="Nagasaki K."/>
            <person name="Hano T."/>
            <person name="Tomaru Y."/>
        </authorList>
    </citation>
    <scope>NUCLEOTIDE SEQUENCE [LARGE SCALE GENOMIC DNA]</scope>
    <source>
        <strain evidence="2 3">NIES-3715</strain>
    </source>
</reference>
<evidence type="ECO:0000256" key="1">
    <source>
        <dbReference type="SAM" id="MobiDB-lite"/>
    </source>
</evidence>
<dbReference type="InterPro" id="IPR027417">
    <property type="entry name" value="P-loop_NTPase"/>
</dbReference>
<gene>
    <name evidence="2" type="ORF">CTEN210_01068</name>
</gene>
<protein>
    <submittedName>
        <fullName evidence="2">Uncharacterized protein</fullName>
    </submittedName>
</protein>
<dbReference type="SUPFAM" id="SSF52540">
    <property type="entry name" value="P-loop containing nucleoside triphosphate hydrolases"/>
    <property type="match status" value="1"/>
</dbReference>
<sequence length="214" mass="24844">MIHNLDKADNRFKDDENKEEGPWMHNAVPRQSLACSSQKILSTINPPSHDFLKSLKHRKDLKRHEFDTIIGAKMIRIQGGFWDPQHAVDYFKEHFPCAKYIVNSRDPMGILSSRSRLGWMNADLEHLESIKKEVQFLKRNATKMGTDRAVFLQMEKWVNDTSTLNEVIEWLGYDDCRLHHVQHQNFDGFGLDGSNPQVGECKLRASESHRDTID</sequence>
<proteinExistence type="predicted"/>
<keyword evidence="3" id="KW-1185">Reference proteome</keyword>
<dbReference type="Proteomes" id="UP001054902">
    <property type="component" value="Unassembled WGS sequence"/>
</dbReference>
<dbReference type="Gene3D" id="3.40.50.300">
    <property type="entry name" value="P-loop containing nucleotide triphosphate hydrolases"/>
    <property type="match status" value="1"/>
</dbReference>
<accession>A0AAD3CGQ8</accession>
<evidence type="ECO:0000313" key="2">
    <source>
        <dbReference type="EMBL" id="GFH44594.1"/>
    </source>
</evidence>
<feature type="compositionally biased region" description="Basic and acidic residues" evidence="1">
    <location>
        <begin position="1"/>
        <end position="22"/>
    </location>
</feature>